<name>A0AAI9TS94_PENTH</name>
<evidence type="ECO:0000313" key="2">
    <source>
        <dbReference type="Proteomes" id="UP001227192"/>
    </source>
</evidence>
<accession>A0AAI9TS94</accession>
<reference evidence="1" key="2">
    <citation type="journal article" date="2016" name="Fungal Biol.">
        <title>Ochratoxin A production by Penicillium thymicola.</title>
        <authorList>
            <person name="Nguyen H.D.T."/>
            <person name="McMullin D.R."/>
            <person name="Ponomareva E."/>
            <person name="Riley R."/>
            <person name="Pomraning K.R."/>
            <person name="Baker S.E."/>
            <person name="Seifert K.A."/>
        </authorList>
    </citation>
    <scope>NUCLEOTIDE SEQUENCE</scope>
    <source>
        <strain evidence="1">DAOM 180753</strain>
    </source>
</reference>
<protein>
    <submittedName>
        <fullName evidence="1">Uncharacterized protein</fullName>
    </submittedName>
</protein>
<keyword evidence="2" id="KW-1185">Reference proteome</keyword>
<reference evidence="1" key="1">
    <citation type="submission" date="2015-06" db="EMBL/GenBank/DDBJ databases">
        <authorList>
            <person name="Nguyen H."/>
        </authorList>
    </citation>
    <scope>NUCLEOTIDE SEQUENCE</scope>
    <source>
        <strain evidence="1">DAOM 180753</strain>
    </source>
</reference>
<organism evidence="1 2">
    <name type="scientific">Penicillium thymicola</name>
    <dbReference type="NCBI Taxonomy" id="293382"/>
    <lineage>
        <taxon>Eukaryota</taxon>
        <taxon>Fungi</taxon>
        <taxon>Dikarya</taxon>
        <taxon>Ascomycota</taxon>
        <taxon>Pezizomycotina</taxon>
        <taxon>Eurotiomycetes</taxon>
        <taxon>Eurotiomycetidae</taxon>
        <taxon>Eurotiales</taxon>
        <taxon>Aspergillaceae</taxon>
        <taxon>Penicillium</taxon>
    </lineage>
</organism>
<gene>
    <name evidence="1" type="ORF">VN97_g1370</name>
</gene>
<sequence>MTTSTCVEMLPNSGKSLTLKLRKTWLRMVRHGRVRLCGDRDLAAEIASFGSSSATKANHNARDVALSGYYATSCLTSPTSSPSPLTRCGHWWFEER</sequence>
<dbReference type="EMBL" id="LACB01000022">
    <property type="protein sequence ID" value="KAJ9491868.1"/>
    <property type="molecule type" value="Genomic_DNA"/>
</dbReference>
<proteinExistence type="predicted"/>
<comment type="caution">
    <text evidence="1">The sequence shown here is derived from an EMBL/GenBank/DDBJ whole genome shotgun (WGS) entry which is preliminary data.</text>
</comment>
<dbReference type="Proteomes" id="UP001227192">
    <property type="component" value="Unassembled WGS sequence"/>
</dbReference>
<evidence type="ECO:0000313" key="1">
    <source>
        <dbReference type="EMBL" id="KAJ9491868.1"/>
    </source>
</evidence>
<dbReference type="AlphaFoldDB" id="A0AAI9TS94"/>